<dbReference type="OrthoDB" id="5633043at2"/>
<dbReference type="KEGG" id="lfa:LFA_2135"/>
<dbReference type="Proteomes" id="UP000032430">
    <property type="component" value="Chromosome I"/>
</dbReference>
<organism evidence="1 2">
    <name type="scientific">Legionella fallonii LLAP-10</name>
    <dbReference type="NCBI Taxonomy" id="1212491"/>
    <lineage>
        <taxon>Bacteria</taxon>
        <taxon>Pseudomonadati</taxon>
        <taxon>Pseudomonadota</taxon>
        <taxon>Gammaproteobacteria</taxon>
        <taxon>Legionellales</taxon>
        <taxon>Legionellaceae</taxon>
        <taxon>Legionella</taxon>
    </lineage>
</organism>
<dbReference type="HOGENOM" id="CLU_558714_0_0_6"/>
<dbReference type="Gene3D" id="3.40.50.300">
    <property type="entry name" value="P-loop containing nucleotide triphosphate hydrolases"/>
    <property type="match status" value="1"/>
</dbReference>
<dbReference type="STRING" id="1212491.LFA_2135"/>
<sequence>MSYDQRFFVLTADLKARINLQEKVSPVDFTVLTSSFSGQDQFGIDLLKQCVIAYPKEFVRNLVCLLPERMVEHEILAQLQAGIKLDKNVDDDADTFGHAFTMVQAQLARSNIVQDCRTIYQHALTQVDIFIDDLINGKLDGVYDLSSKEQEALKSFYNEIATKEPWSTNQEVLKSICVQRGMALIYANRARDMIEPVVSEAIDQLCHAGKLQPLDYVAKEESMAIFTTGGVASGKGTCLKNTAATIKKREPIGIEWNQLVHHNADRLKPFLQKPELDPQKYSQYTYEEALLVKERVMQHIAKKGNEAGNKYPHFLHDQTKLKPDELREANQRYGTVVITAISTEVSSSVQWAFGRGESTKRFEHTEGLLGSHQAVPGEMMKSLNQNELIGSSNISVAMYDNNSPTRELTMFASIDMKKKEIIVYDEEMMQKWIKKENINPKAKPNEPLYFDKPTPTTSEYFAPLINKEFSFRIIKELNKGKDVQYTNM</sequence>
<gene>
    <name evidence="1" type="ORF">LFA_2135</name>
</gene>
<dbReference type="RefSeq" id="WP_045096001.1">
    <property type="nucleotide sequence ID" value="NZ_LN614827.1"/>
</dbReference>
<proteinExistence type="predicted"/>
<dbReference type="EMBL" id="LN614827">
    <property type="protein sequence ID" value="CEG57518.1"/>
    <property type="molecule type" value="Genomic_DNA"/>
</dbReference>
<name>A0A098G4V5_9GAMM</name>
<keyword evidence="2" id="KW-1185">Reference proteome</keyword>
<evidence type="ECO:0000313" key="2">
    <source>
        <dbReference type="Proteomes" id="UP000032430"/>
    </source>
</evidence>
<evidence type="ECO:0000313" key="1">
    <source>
        <dbReference type="EMBL" id="CEG57518.1"/>
    </source>
</evidence>
<protein>
    <submittedName>
        <fullName evidence="1">Uncharacterized protein</fullName>
    </submittedName>
</protein>
<dbReference type="InterPro" id="IPR027417">
    <property type="entry name" value="P-loop_NTPase"/>
</dbReference>
<accession>A0A098G4V5</accession>
<dbReference type="AlphaFoldDB" id="A0A098G4V5"/>
<reference evidence="2" key="1">
    <citation type="submission" date="2014-09" db="EMBL/GenBank/DDBJ databases">
        <authorList>
            <person name="Gomez-Valero L."/>
        </authorList>
    </citation>
    <scope>NUCLEOTIDE SEQUENCE [LARGE SCALE GENOMIC DNA]</scope>
    <source>
        <strain evidence="2">ATCC700992</strain>
    </source>
</reference>